<evidence type="ECO:0000256" key="1">
    <source>
        <dbReference type="SAM" id="MobiDB-lite"/>
    </source>
</evidence>
<feature type="compositionally biased region" description="Basic and acidic residues" evidence="1">
    <location>
        <begin position="501"/>
        <end position="511"/>
    </location>
</feature>
<dbReference type="KEGG" id="mico:GDR74_14950"/>
<reference evidence="4 5" key="1">
    <citation type="submission" date="2019-10" db="EMBL/GenBank/DDBJ databases">
        <title>Isolation, Identification of Microvirga thermotolerans HR1, a novel thermophilic bacterium and Comparative Genomics of the genus Microvirga.</title>
        <authorList>
            <person name="Li J."/>
            <person name="Zhang W."/>
            <person name="Lin M."/>
            <person name="Wang J."/>
        </authorList>
    </citation>
    <scope>NUCLEOTIDE SEQUENCE [LARGE SCALE GENOMIC DNA]</scope>
    <source>
        <strain evidence="4 5">HR1</strain>
    </source>
</reference>
<dbReference type="Proteomes" id="UP000325614">
    <property type="component" value="Chromosome"/>
</dbReference>
<sequence length="524" mass="58536">MHRANPVPPPREIELKLEWAAGSVADLLAHPLLLRAEPMPERSGILRATYYDTPDLALRRAGLSLRIREREGRFVQTLKAEGGEHGLALARDEWEWPLADGNLALGAASATPLAALLAGSDPAGSLAPVFTVETERQVFECAHGDALIEIGLDRSRIVAGPERAEFAEIELELRQGEVGPLFALALDLADAAALRLSLLTKSERGYRLRGVPEAEAEPARATPIVVLPDWSSADAFRAIARACLFQIVRNEEIVRRARSPEALHQMRVGTRRLKAAAAIFEDMLDDRDSAEAMEELRWIGRKLGRARDIDVHVETLRNAGSGLDRDALAKAEEEQARAYASLLRTFEKRRFRHAILRLAAWIEAGRWQGRKKAGPARALPAGERARKELGRRWKRIRRAARTLAEVGDGRRHRLRIRIKGLRYGIEFFSATFAGRKAERRRRVMLPVLQNLQDTLGELNDLVVAKRILAASGDREAARRRKRLLSRTEVLARRLEKAKPFWSRKAAEEKPRALNNAAGAPIRTP</sequence>
<dbReference type="PANTHER" id="PTHR39569">
    <property type="entry name" value="INORGANIC TRIPHOSPHATASE"/>
    <property type="match status" value="1"/>
</dbReference>
<name>A0A5P9K081_9HYPH</name>
<dbReference type="GO" id="GO:0046872">
    <property type="term" value="F:metal ion binding"/>
    <property type="evidence" value="ECO:0007669"/>
    <property type="project" value="TreeGrafter"/>
</dbReference>
<feature type="domain" description="CHAD" evidence="3">
    <location>
        <begin position="229"/>
        <end position="507"/>
    </location>
</feature>
<evidence type="ECO:0000259" key="2">
    <source>
        <dbReference type="PROSITE" id="PS51707"/>
    </source>
</evidence>
<evidence type="ECO:0000259" key="3">
    <source>
        <dbReference type="PROSITE" id="PS51708"/>
    </source>
</evidence>
<dbReference type="InterPro" id="IPR039013">
    <property type="entry name" value="YgiF"/>
</dbReference>
<dbReference type="SUPFAM" id="SSF55154">
    <property type="entry name" value="CYTH-like phosphatases"/>
    <property type="match status" value="1"/>
</dbReference>
<dbReference type="Pfam" id="PF01928">
    <property type="entry name" value="CYTH"/>
    <property type="match status" value="1"/>
</dbReference>
<dbReference type="GO" id="GO:0050355">
    <property type="term" value="F:inorganic triphosphate phosphatase activity"/>
    <property type="evidence" value="ECO:0007669"/>
    <property type="project" value="InterPro"/>
</dbReference>
<dbReference type="RefSeq" id="WP_152587042.1">
    <property type="nucleotide sequence ID" value="NZ_CP045423.1"/>
</dbReference>
<dbReference type="Gene3D" id="1.40.20.10">
    <property type="entry name" value="CHAD domain"/>
    <property type="match status" value="1"/>
</dbReference>
<gene>
    <name evidence="4" type="ORF">GDR74_14950</name>
</gene>
<dbReference type="EMBL" id="CP045423">
    <property type="protein sequence ID" value="QFU17408.1"/>
    <property type="molecule type" value="Genomic_DNA"/>
</dbReference>
<dbReference type="AlphaFoldDB" id="A0A5P9K081"/>
<dbReference type="CDD" id="cd07756">
    <property type="entry name" value="CYTH-like_Pase_CHAD"/>
    <property type="match status" value="1"/>
</dbReference>
<dbReference type="Gene3D" id="2.40.320.10">
    <property type="entry name" value="Hypothetical Protein Pfu-838710-001"/>
    <property type="match status" value="1"/>
</dbReference>
<dbReference type="Pfam" id="PF05235">
    <property type="entry name" value="CHAD"/>
    <property type="match status" value="1"/>
</dbReference>
<protein>
    <submittedName>
        <fullName evidence="4">CHAD domain-containing protein</fullName>
    </submittedName>
</protein>
<keyword evidence="5" id="KW-1185">Reference proteome</keyword>
<accession>A0A5P9K081</accession>
<feature type="region of interest" description="Disordered" evidence="1">
    <location>
        <begin position="501"/>
        <end position="524"/>
    </location>
</feature>
<feature type="domain" description="CYTH" evidence="2">
    <location>
        <begin position="10"/>
        <end position="212"/>
    </location>
</feature>
<dbReference type="PROSITE" id="PS51707">
    <property type="entry name" value="CYTH"/>
    <property type="match status" value="1"/>
</dbReference>
<dbReference type="PROSITE" id="PS51708">
    <property type="entry name" value="CHAD"/>
    <property type="match status" value="1"/>
</dbReference>
<dbReference type="PANTHER" id="PTHR39569:SF1">
    <property type="entry name" value="INORGANIC TRIPHOSPHATASE"/>
    <property type="match status" value="1"/>
</dbReference>
<dbReference type="InterPro" id="IPR033469">
    <property type="entry name" value="CYTH-like_dom_sf"/>
</dbReference>
<dbReference type="SMART" id="SM00880">
    <property type="entry name" value="CHAD"/>
    <property type="match status" value="1"/>
</dbReference>
<dbReference type="SMART" id="SM01118">
    <property type="entry name" value="CYTH"/>
    <property type="match status" value="1"/>
</dbReference>
<proteinExistence type="predicted"/>
<dbReference type="InterPro" id="IPR007899">
    <property type="entry name" value="CHAD_dom"/>
</dbReference>
<dbReference type="InterPro" id="IPR023577">
    <property type="entry name" value="CYTH_domain"/>
</dbReference>
<evidence type="ECO:0000313" key="4">
    <source>
        <dbReference type="EMBL" id="QFU17408.1"/>
    </source>
</evidence>
<evidence type="ECO:0000313" key="5">
    <source>
        <dbReference type="Proteomes" id="UP000325614"/>
    </source>
</evidence>
<organism evidence="4 5">
    <name type="scientific">Microvirga thermotolerans</name>
    <dbReference type="NCBI Taxonomy" id="2651334"/>
    <lineage>
        <taxon>Bacteria</taxon>
        <taxon>Pseudomonadati</taxon>
        <taxon>Pseudomonadota</taxon>
        <taxon>Alphaproteobacteria</taxon>
        <taxon>Hyphomicrobiales</taxon>
        <taxon>Methylobacteriaceae</taxon>
        <taxon>Microvirga</taxon>
    </lineage>
</organism>
<dbReference type="InterPro" id="IPR038186">
    <property type="entry name" value="CHAD_dom_sf"/>
</dbReference>